<dbReference type="Proteomes" id="UP001279734">
    <property type="component" value="Unassembled WGS sequence"/>
</dbReference>
<sequence length="153" mass="16712">MLSPSLDSPLSPFFPSSLSPSASFPTSFLLFLFPLLRPSFFLLIHPTDSLSSSAVGDKWEGGSEKATVAVKNSPLLSCAGRRIVGVRHHYSVTPPLFIVESGKAVSMEQLCADRGILLLLQDFQKLSKLRRGHGGRNPCARTSHSFEKKEDRA</sequence>
<reference evidence="2" key="1">
    <citation type="submission" date="2023-05" db="EMBL/GenBank/DDBJ databases">
        <title>Nepenthes gracilis genome sequencing.</title>
        <authorList>
            <person name="Fukushima K."/>
        </authorList>
    </citation>
    <scope>NUCLEOTIDE SEQUENCE</scope>
    <source>
        <strain evidence="2">SING2019-196</strain>
    </source>
</reference>
<evidence type="ECO:0000313" key="3">
    <source>
        <dbReference type="Proteomes" id="UP001279734"/>
    </source>
</evidence>
<dbReference type="EMBL" id="BSYO01000010">
    <property type="protein sequence ID" value="GMH10973.1"/>
    <property type="molecule type" value="Genomic_DNA"/>
</dbReference>
<name>A0AAD3SGM8_NEPGR</name>
<feature type="compositionally biased region" description="Basic and acidic residues" evidence="1">
    <location>
        <begin position="144"/>
        <end position="153"/>
    </location>
</feature>
<accession>A0AAD3SGM8</accession>
<comment type="caution">
    <text evidence="2">The sequence shown here is derived from an EMBL/GenBank/DDBJ whole genome shotgun (WGS) entry which is preliminary data.</text>
</comment>
<feature type="region of interest" description="Disordered" evidence="1">
    <location>
        <begin position="131"/>
        <end position="153"/>
    </location>
</feature>
<evidence type="ECO:0000256" key="1">
    <source>
        <dbReference type="SAM" id="MobiDB-lite"/>
    </source>
</evidence>
<gene>
    <name evidence="2" type="ORF">Nepgr_012814</name>
</gene>
<protein>
    <submittedName>
        <fullName evidence="2">Uncharacterized protein</fullName>
    </submittedName>
</protein>
<dbReference type="AlphaFoldDB" id="A0AAD3SGM8"/>
<organism evidence="2 3">
    <name type="scientific">Nepenthes gracilis</name>
    <name type="common">Slender pitcher plant</name>
    <dbReference type="NCBI Taxonomy" id="150966"/>
    <lineage>
        <taxon>Eukaryota</taxon>
        <taxon>Viridiplantae</taxon>
        <taxon>Streptophyta</taxon>
        <taxon>Embryophyta</taxon>
        <taxon>Tracheophyta</taxon>
        <taxon>Spermatophyta</taxon>
        <taxon>Magnoliopsida</taxon>
        <taxon>eudicotyledons</taxon>
        <taxon>Gunneridae</taxon>
        <taxon>Pentapetalae</taxon>
        <taxon>Caryophyllales</taxon>
        <taxon>Nepenthaceae</taxon>
        <taxon>Nepenthes</taxon>
    </lineage>
</organism>
<keyword evidence="3" id="KW-1185">Reference proteome</keyword>
<evidence type="ECO:0000313" key="2">
    <source>
        <dbReference type="EMBL" id="GMH10973.1"/>
    </source>
</evidence>
<proteinExistence type="predicted"/>